<feature type="domain" description="NAD-dependent epimerase/dehydratase" evidence="2">
    <location>
        <begin position="88"/>
        <end position="194"/>
    </location>
</feature>
<dbReference type="InterPro" id="IPR001509">
    <property type="entry name" value="Epimerase_deHydtase"/>
</dbReference>
<dbReference type="PANTHER" id="PTHR43000">
    <property type="entry name" value="DTDP-D-GLUCOSE 4,6-DEHYDRATASE-RELATED"/>
    <property type="match status" value="1"/>
</dbReference>
<dbReference type="InterPro" id="IPR036291">
    <property type="entry name" value="NAD(P)-bd_dom_sf"/>
</dbReference>
<protein>
    <recommendedName>
        <fullName evidence="2">NAD-dependent epimerase/dehydratase domain-containing protein</fullName>
    </recommendedName>
</protein>
<gene>
    <name evidence="3" type="ORF">LCGC14_2391470</name>
</gene>
<name>A0A0F9BY62_9ZZZZ</name>
<evidence type="ECO:0000259" key="2">
    <source>
        <dbReference type="Pfam" id="PF01370"/>
    </source>
</evidence>
<reference evidence="3" key="1">
    <citation type="journal article" date="2015" name="Nature">
        <title>Complex archaea that bridge the gap between prokaryotes and eukaryotes.</title>
        <authorList>
            <person name="Spang A."/>
            <person name="Saw J.H."/>
            <person name="Jorgensen S.L."/>
            <person name="Zaremba-Niedzwiedzka K."/>
            <person name="Martijn J."/>
            <person name="Lind A.E."/>
            <person name="van Eijk R."/>
            <person name="Schleper C."/>
            <person name="Guy L."/>
            <person name="Ettema T.J."/>
        </authorList>
    </citation>
    <scope>NUCLEOTIDE SEQUENCE</scope>
</reference>
<dbReference type="AlphaFoldDB" id="A0A0F9BY62"/>
<sequence>HGGRGYVDLHQLACSNNFAIDQILFQAIRKSGTVEKVIFASSGCIYPMFMQNDITKEVLLRESQASLIPYTGAIGTEWVNNELRPDDLNGLIQPDGLYGLAKITMEMALVEASKEKGLNSVSCRFFTVYGPRAKENHAIISFIARTFIKADPFTVWGDGSQIRNWTHVIDIVDGMLLAVDHHGFYEGYHSINLGTMEKITVTEAISHIISRANHNYGYEYYPTMEHQLDKPVGPLNRVADNSKLLSYGGREPIPFAEGVKDTLDWYFGTKDIETIRENLERLLVARS</sequence>
<dbReference type="SUPFAM" id="SSF51735">
    <property type="entry name" value="NAD(P)-binding Rossmann-fold domains"/>
    <property type="match status" value="1"/>
</dbReference>
<organism evidence="3">
    <name type="scientific">marine sediment metagenome</name>
    <dbReference type="NCBI Taxonomy" id="412755"/>
    <lineage>
        <taxon>unclassified sequences</taxon>
        <taxon>metagenomes</taxon>
        <taxon>ecological metagenomes</taxon>
    </lineage>
</organism>
<evidence type="ECO:0000313" key="3">
    <source>
        <dbReference type="EMBL" id="KKL26814.1"/>
    </source>
</evidence>
<dbReference type="Pfam" id="PF01370">
    <property type="entry name" value="Epimerase"/>
    <property type="match status" value="1"/>
</dbReference>
<dbReference type="Gene3D" id="3.90.25.10">
    <property type="entry name" value="UDP-galactose 4-epimerase, domain 1"/>
    <property type="match status" value="1"/>
</dbReference>
<accession>A0A0F9BY62</accession>
<proteinExistence type="inferred from homology"/>
<evidence type="ECO:0000256" key="1">
    <source>
        <dbReference type="ARBA" id="ARBA00007637"/>
    </source>
</evidence>
<comment type="similarity">
    <text evidence="1">Belongs to the NAD(P)-dependent epimerase/dehydratase family.</text>
</comment>
<dbReference type="EMBL" id="LAZR01035700">
    <property type="protein sequence ID" value="KKL26814.1"/>
    <property type="molecule type" value="Genomic_DNA"/>
</dbReference>
<feature type="non-terminal residue" evidence="3">
    <location>
        <position position="1"/>
    </location>
</feature>
<comment type="caution">
    <text evidence="3">The sequence shown here is derived from an EMBL/GenBank/DDBJ whole genome shotgun (WGS) entry which is preliminary data.</text>
</comment>
<dbReference type="Gene3D" id="3.40.50.720">
    <property type="entry name" value="NAD(P)-binding Rossmann-like Domain"/>
    <property type="match status" value="1"/>
</dbReference>